<protein>
    <submittedName>
        <fullName evidence="4">Linear amide C-N hydrolase</fullName>
    </submittedName>
</protein>
<evidence type="ECO:0000259" key="3">
    <source>
        <dbReference type="Pfam" id="PF02275"/>
    </source>
</evidence>
<dbReference type="PANTHER" id="PTHR35527">
    <property type="entry name" value="CHOLOYLGLYCINE HYDROLASE"/>
    <property type="match status" value="1"/>
</dbReference>
<dbReference type="InterPro" id="IPR052193">
    <property type="entry name" value="Peptidase_C59"/>
</dbReference>
<dbReference type="InterPro" id="IPR029055">
    <property type="entry name" value="Ntn_hydrolases_N"/>
</dbReference>
<evidence type="ECO:0000313" key="4">
    <source>
        <dbReference type="EMBL" id="AZK43672.1"/>
    </source>
</evidence>
<dbReference type="Gene3D" id="3.60.60.10">
    <property type="entry name" value="Penicillin V Acylase, Chain A"/>
    <property type="match status" value="1"/>
</dbReference>
<dbReference type="InterPro" id="IPR029132">
    <property type="entry name" value="CBAH/NAAA_C"/>
</dbReference>
<dbReference type="PANTHER" id="PTHR35527:SF2">
    <property type="entry name" value="HYDROLASE"/>
    <property type="match status" value="1"/>
</dbReference>
<keyword evidence="5" id="KW-1185">Reference proteome</keyword>
<evidence type="ECO:0000256" key="1">
    <source>
        <dbReference type="ARBA" id="ARBA00006625"/>
    </source>
</evidence>
<organism evidence="4 5">
    <name type="scientific">Erysipelothrix piscisicarius</name>
    <dbReference type="NCBI Taxonomy" id="2485784"/>
    <lineage>
        <taxon>Bacteria</taxon>
        <taxon>Bacillati</taxon>
        <taxon>Bacillota</taxon>
        <taxon>Erysipelotrichia</taxon>
        <taxon>Erysipelotrichales</taxon>
        <taxon>Erysipelotrichaceae</taxon>
        <taxon>Erysipelothrix</taxon>
    </lineage>
</organism>
<gene>
    <name evidence="4" type="ORF">EEI45_01700</name>
</gene>
<name>A0A3Q8S6Q2_9FIRM</name>
<reference evidence="4 5" key="1">
    <citation type="journal article" date="2020" name="Int. J. Syst. Evol. Microbiol.">
        <title>Description of Erysipelothrix piscisicarius sp. nov., an emergent fish pathogen, and assessment of virulence using a tiger barb (Puntigrus tetrazona) infection model.</title>
        <authorList>
            <person name="Pomaranski E.K."/>
            <person name="Griffin M.J."/>
            <person name="Camus A.C."/>
            <person name="Armwood A.R."/>
            <person name="Shelley J."/>
            <person name="Waldbieser G.C."/>
            <person name="LaFrentz B.R."/>
            <person name="Garcia J.C."/>
            <person name="Yanong R."/>
            <person name="Soto E."/>
        </authorList>
    </citation>
    <scope>NUCLEOTIDE SEQUENCE [LARGE SCALE GENOMIC DNA]</scope>
    <source>
        <strain evidence="4 5">15TAL0474</strain>
    </source>
</reference>
<feature type="domain" description="Choloylglycine hydrolase/NAAA C-terminal" evidence="3">
    <location>
        <begin position="2"/>
        <end position="317"/>
    </location>
</feature>
<dbReference type="SUPFAM" id="SSF56235">
    <property type="entry name" value="N-terminal nucleophile aminohydrolases (Ntn hydrolases)"/>
    <property type="match status" value="1"/>
</dbReference>
<evidence type="ECO:0000313" key="5">
    <source>
        <dbReference type="Proteomes" id="UP000278804"/>
    </source>
</evidence>
<dbReference type="GO" id="GO:0016787">
    <property type="term" value="F:hydrolase activity"/>
    <property type="evidence" value="ECO:0007669"/>
    <property type="project" value="UniProtKB-KW"/>
</dbReference>
<sequence length="334" mass="37811">MCTGIQVISKQNNTYWGRTQEFDTFLPVCGVLVPRGTAINHMLSPIVAKNAAAGISLHDSNQDLLFMDGMNEHGLVGGSFYYGNDYSDYAPTSAIELMGKQALRGEEFVTLALLNCDSIVDLHRKAIKEVAISNEPNIHGNVIPQHYVFVDRTGASIVLEPYSAGSFDIYPNEIGTFTNQPEFPWHVQNLQNYVSMNNQIYPSRKFGKFESLSSGTGNGLFGLPGDYTPQSRFVRATVLNNLSNQPNDDQTLDKVFRVLNTFDIPYGLIVDEKNQIQYTQYTSAYDLENRTVNISTYENRPIQQFYFDPLLVNNHEIIRYEIKRKQMIETMNKL</sequence>
<dbReference type="RefSeq" id="WP_125163891.1">
    <property type="nucleotide sequence ID" value="NZ_CP034234.1"/>
</dbReference>
<evidence type="ECO:0000256" key="2">
    <source>
        <dbReference type="ARBA" id="ARBA00022801"/>
    </source>
</evidence>
<dbReference type="Pfam" id="PF02275">
    <property type="entry name" value="CBAH"/>
    <property type="match status" value="1"/>
</dbReference>
<accession>A0A3Q8S6Q2</accession>
<keyword evidence="2 4" id="KW-0378">Hydrolase</keyword>
<dbReference type="KEGG" id="eri:EEI45_01700"/>
<dbReference type="EMBL" id="CP034234">
    <property type="protein sequence ID" value="AZK43672.1"/>
    <property type="molecule type" value="Genomic_DNA"/>
</dbReference>
<proteinExistence type="inferred from homology"/>
<dbReference type="Proteomes" id="UP000278804">
    <property type="component" value="Chromosome"/>
</dbReference>
<comment type="similarity">
    <text evidence="1">Belongs to the peptidase C59 family.</text>
</comment>
<dbReference type="AlphaFoldDB" id="A0A3Q8S6Q2"/>